<dbReference type="Proteomes" id="UP000244173">
    <property type="component" value="Chromosome"/>
</dbReference>
<accession>A0A2S0P6K1</accession>
<evidence type="ECO:0000313" key="4">
    <source>
        <dbReference type="EMBL" id="AVY93018.1"/>
    </source>
</evidence>
<dbReference type="KEGG" id="maer:DAI18_02375"/>
<evidence type="ECO:0000256" key="2">
    <source>
        <dbReference type="SAM" id="Phobius"/>
    </source>
</evidence>
<reference evidence="4 5" key="1">
    <citation type="submission" date="2018-04" db="EMBL/GenBank/DDBJ databases">
        <title>Denitrifier Microvirgula.</title>
        <authorList>
            <person name="Anderson E."/>
            <person name="Jang J."/>
            <person name="Ishii S."/>
        </authorList>
    </citation>
    <scope>NUCLEOTIDE SEQUENCE [LARGE SCALE GENOMIC DNA]</scope>
    <source>
        <strain evidence="4 5">BE2.4</strain>
    </source>
</reference>
<dbReference type="InterPro" id="IPR007730">
    <property type="entry name" value="SPOR-like_dom"/>
</dbReference>
<dbReference type="EMBL" id="CP028519">
    <property type="protein sequence ID" value="AVY93018.1"/>
    <property type="molecule type" value="Genomic_DNA"/>
</dbReference>
<dbReference type="GO" id="GO:0030428">
    <property type="term" value="C:cell septum"/>
    <property type="evidence" value="ECO:0007669"/>
    <property type="project" value="TreeGrafter"/>
</dbReference>
<dbReference type="GO" id="GO:0042834">
    <property type="term" value="F:peptidoglycan binding"/>
    <property type="evidence" value="ECO:0007669"/>
    <property type="project" value="InterPro"/>
</dbReference>
<dbReference type="InterPro" id="IPR052521">
    <property type="entry name" value="Cell_div_SPOR-domain"/>
</dbReference>
<dbReference type="AlphaFoldDB" id="A0A2S0P6K1"/>
<feature type="compositionally biased region" description="Low complexity" evidence="1">
    <location>
        <begin position="79"/>
        <end position="140"/>
    </location>
</feature>
<dbReference type="SUPFAM" id="SSF110997">
    <property type="entry name" value="Sporulation related repeat"/>
    <property type="match status" value="1"/>
</dbReference>
<dbReference type="Gene3D" id="3.30.70.1070">
    <property type="entry name" value="Sporulation related repeat"/>
    <property type="match status" value="1"/>
</dbReference>
<feature type="transmembrane region" description="Helical" evidence="2">
    <location>
        <begin position="16"/>
        <end position="34"/>
    </location>
</feature>
<feature type="compositionally biased region" description="Low complexity" evidence="1">
    <location>
        <begin position="159"/>
        <end position="195"/>
    </location>
</feature>
<feature type="region of interest" description="Disordered" evidence="1">
    <location>
        <begin position="39"/>
        <end position="203"/>
    </location>
</feature>
<dbReference type="GO" id="GO:0032153">
    <property type="term" value="C:cell division site"/>
    <property type="evidence" value="ECO:0007669"/>
    <property type="project" value="TreeGrafter"/>
</dbReference>
<dbReference type="InterPro" id="IPR036680">
    <property type="entry name" value="SPOR-like_sf"/>
</dbReference>
<proteinExistence type="predicted"/>
<organism evidence="4 5">
    <name type="scientific">Microvirgula aerodenitrificans</name>
    <dbReference type="NCBI Taxonomy" id="57480"/>
    <lineage>
        <taxon>Bacteria</taxon>
        <taxon>Pseudomonadati</taxon>
        <taxon>Pseudomonadota</taxon>
        <taxon>Betaproteobacteria</taxon>
        <taxon>Neisseriales</taxon>
        <taxon>Aquaspirillaceae</taxon>
        <taxon>Microvirgula</taxon>
    </lineage>
</organism>
<dbReference type="GO" id="GO:0032506">
    <property type="term" value="P:cytokinetic process"/>
    <property type="evidence" value="ECO:0007669"/>
    <property type="project" value="TreeGrafter"/>
</dbReference>
<evidence type="ECO:0000256" key="1">
    <source>
        <dbReference type="SAM" id="MobiDB-lite"/>
    </source>
</evidence>
<keyword evidence="2" id="KW-1133">Transmembrane helix</keyword>
<keyword evidence="2" id="KW-0812">Transmembrane</keyword>
<gene>
    <name evidence="4" type="ORF">DAI18_02375</name>
</gene>
<feature type="domain" description="SPOR" evidence="3">
    <location>
        <begin position="201"/>
        <end position="273"/>
    </location>
</feature>
<keyword evidence="5" id="KW-1185">Reference proteome</keyword>
<name>A0A2S0P6K1_9NEIS</name>
<dbReference type="Pfam" id="PF05036">
    <property type="entry name" value="SPOR"/>
    <property type="match status" value="1"/>
</dbReference>
<evidence type="ECO:0000259" key="3">
    <source>
        <dbReference type="PROSITE" id="PS51724"/>
    </source>
</evidence>
<dbReference type="PANTHER" id="PTHR38687">
    <property type="entry name" value="CELL DIVISION PROTEIN DEDD-RELATED"/>
    <property type="match status" value="1"/>
</dbReference>
<dbReference type="RefSeq" id="WP_051528988.1">
    <property type="nucleotide sequence ID" value="NZ_CP028519.1"/>
</dbReference>
<evidence type="ECO:0000313" key="5">
    <source>
        <dbReference type="Proteomes" id="UP000244173"/>
    </source>
</evidence>
<dbReference type="PANTHER" id="PTHR38687:SF1">
    <property type="entry name" value="CELL DIVISION PROTEIN DEDD"/>
    <property type="match status" value="1"/>
</dbReference>
<protein>
    <submittedName>
        <fullName evidence="4">SPOR domain-containing protein</fullName>
    </submittedName>
</protein>
<dbReference type="OrthoDB" id="9181370at2"/>
<keyword evidence="2" id="KW-0472">Membrane</keyword>
<sequence>MTEPTEKPTPTVSRKSLLIAAGIVTTALIAWPVYNSVTRPVAPPGGAPAAKSEGIITPPHPAAVETAPDSATEKPAEPAPAAEAAAEPTAPATEAPAHAPAEPVTPAQPKAAPAAAPAASAAHPAASKATEKPAAPAPKAATRDSATPPAKAAARETEAPVAKSAPAQKPAATAKPAPAAAAAPTPVPYRTAPPTEAARPDGSSVGYRIQLGLFSNLDNATALVQRLKKSGIAAQSETRVSVGPFTTRAEADEAMTQLKAMGLTPLLAPNGKL</sequence>
<dbReference type="PROSITE" id="PS51724">
    <property type="entry name" value="SPOR"/>
    <property type="match status" value="1"/>
</dbReference>
<dbReference type="STRING" id="1122240.GCA_000620105_03035"/>